<dbReference type="PANTHER" id="PTHR10775:SF182">
    <property type="entry name" value="TRANSPOSON, EN_SPM-LIKE, TRANSPOSASE-ASSOCIATED DOMAIN PROTEIN-RELATED"/>
    <property type="match status" value="1"/>
</dbReference>
<dbReference type="AlphaFoldDB" id="A0AAV5CC84"/>
<dbReference type="EMBL" id="BQKI01000005">
    <property type="protein sequence ID" value="GJM95694.1"/>
    <property type="molecule type" value="Genomic_DNA"/>
</dbReference>
<evidence type="ECO:0000313" key="3">
    <source>
        <dbReference type="Proteomes" id="UP001054889"/>
    </source>
</evidence>
<reference evidence="2" key="1">
    <citation type="journal article" date="2018" name="DNA Res.">
        <title>Multiple hybrid de novo genome assembly of finger millet, an orphan allotetraploid crop.</title>
        <authorList>
            <person name="Hatakeyama M."/>
            <person name="Aluri S."/>
            <person name="Balachadran M.T."/>
            <person name="Sivarajan S.R."/>
            <person name="Patrignani A."/>
            <person name="Gruter S."/>
            <person name="Poveda L."/>
            <person name="Shimizu-Inatsugi R."/>
            <person name="Baeten J."/>
            <person name="Francoijs K.J."/>
            <person name="Nataraja K.N."/>
            <person name="Reddy Y.A.N."/>
            <person name="Phadnis S."/>
            <person name="Ravikumar R.L."/>
            <person name="Schlapbach R."/>
            <person name="Sreeman S.M."/>
            <person name="Shimizu K.K."/>
        </authorList>
    </citation>
    <scope>NUCLEOTIDE SEQUENCE</scope>
</reference>
<feature type="domain" description="Transposase-associated" evidence="1">
    <location>
        <begin position="9"/>
        <end position="72"/>
    </location>
</feature>
<organism evidence="2 3">
    <name type="scientific">Eleusine coracana subsp. coracana</name>
    <dbReference type="NCBI Taxonomy" id="191504"/>
    <lineage>
        <taxon>Eukaryota</taxon>
        <taxon>Viridiplantae</taxon>
        <taxon>Streptophyta</taxon>
        <taxon>Embryophyta</taxon>
        <taxon>Tracheophyta</taxon>
        <taxon>Spermatophyta</taxon>
        <taxon>Magnoliopsida</taxon>
        <taxon>Liliopsida</taxon>
        <taxon>Poales</taxon>
        <taxon>Poaceae</taxon>
        <taxon>PACMAD clade</taxon>
        <taxon>Chloridoideae</taxon>
        <taxon>Cynodonteae</taxon>
        <taxon>Eleusininae</taxon>
        <taxon>Eleusine</taxon>
    </lineage>
</organism>
<accession>A0AAV5CC84</accession>
<gene>
    <name evidence="2" type="primary">ga12468</name>
    <name evidence="2" type="ORF">PR202_ga12468</name>
</gene>
<name>A0AAV5CC84_ELECO</name>
<sequence>MSFNIEIACRETKSYKQAVNSFLVFAFRNSAIGSKIICPCRKSFWREASKVREHIICDGFLKEYRTWTLHGEVDSSCVNQGSRHVLEFVEEPSKDDDISEFLRDLAPGLDDRGDLEDDGSFEPLNEDVAAIHKLATDNSHELYPGCKNYSKLCFLVRLLHIKFLGGWTDRSFNLLVDLLADALPMGSALPKNYHEAKKLVKSVGLGYTNIHACKNDYILYWRDHEKSTSCPKYKVSR</sequence>
<dbReference type="InterPro" id="IPR029480">
    <property type="entry name" value="Transpos_assoc"/>
</dbReference>
<evidence type="ECO:0000259" key="1">
    <source>
        <dbReference type="Pfam" id="PF13963"/>
    </source>
</evidence>
<comment type="caution">
    <text evidence="2">The sequence shown here is derived from an EMBL/GenBank/DDBJ whole genome shotgun (WGS) entry which is preliminary data.</text>
</comment>
<evidence type="ECO:0000313" key="2">
    <source>
        <dbReference type="EMBL" id="GJM95694.1"/>
    </source>
</evidence>
<proteinExistence type="predicted"/>
<reference evidence="2" key="2">
    <citation type="submission" date="2021-12" db="EMBL/GenBank/DDBJ databases">
        <title>Resequencing data analysis of finger millet.</title>
        <authorList>
            <person name="Hatakeyama M."/>
            <person name="Aluri S."/>
            <person name="Balachadran M.T."/>
            <person name="Sivarajan S.R."/>
            <person name="Poveda L."/>
            <person name="Shimizu-Inatsugi R."/>
            <person name="Schlapbach R."/>
            <person name="Sreeman S.M."/>
            <person name="Shimizu K.K."/>
        </authorList>
    </citation>
    <scope>NUCLEOTIDE SEQUENCE</scope>
</reference>
<protein>
    <recommendedName>
        <fullName evidence="1">Transposase-associated domain-containing protein</fullName>
    </recommendedName>
</protein>
<dbReference type="PANTHER" id="PTHR10775">
    <property type="entry name" value="OS08G0208400 PROTEIN"/>
    <property type="match status" value="1"/>
</dbReference>
<keyword evidence="3" id="KW-1185">Reference proteome</keyword>
<dbReference type="Pfam" id="PF13963">
    <property type="entry name" value="Transpos_assoc"/>
    <property type="match status" value="1"/>
</dbReference>
<dbReference type="Proteomes" id="UP001054889">
    <property type="component" value="Unassembled WGS sequence"/>
</dbReference>